<dbReference type="AlphaFoldDB" id="A0ABD4XEX3"/>
<sequence length="211" mass="23717">MRVRNLNHRNLSIKIALVANRELQNRFPENAGQRCMYGAFALAHLLRERGFEATVVGGDFAIFAPTRDGRFAAFHGFRGSSEPGTASHYWVETADRVVDASTLLLHKTTDQNIVRLPVVYWPLAEAFPRYIRYMERMRARKDAEFSTVLEQREMAATVVDACRRRLSKASMLSKPAILDGPGYVFGAKAKDSWANSAAEFEADLNYGAPPF</sequence>
<comment type="caution">
    <text evidence="1">The sequence shown here is derived from an EMBL/GenBank/DDBJ whole genome shotgun (WGS) entry which is preliminary data.</text>
</comment>
<dbReference type="RefSeq" id="WP_274838388.1">
    <property type="nucleotide sequence ID" value="NZ_JARCKI010000009.1"/>
</dbReference>
<reference evidence="1 2" key="1">
    <citation type="submission" date="2023-02" db="EMBL/GenBank/DDBJ databases">
        <title>Population genomics of bacteria associated with diatom.</title>
        <authorList>
            <person name="Xie J."/>
            <person name="Wang H."/>
        </authorList>
    </citation>
    <scope>NUCLEOTIDE SEQUENCE [LARGE SCALE GENOMIC DNA]</scope>
    <source>
        <strain evidence="1 2">PT47_8</strain>
    </source>
</reference>
<name>A0ABD4XEX3_9RHOB</name>
<evidence type="ECO:0008006" key="3">
    <source>
        <dbReference type="Google" id="ProtNLM"/>
    </source>
</evidence>
<proteinExistence type="predicted"/>
<evidence type="ECO:0000313" key="2">
    <source>
        <dbReference type="Proteomes" id="UP001218364"/>
    </source>
</evidence>
<dbReference type="EMBL" id="JARCJK010000012">
    <property type="protein sequence ID" value="MDE4167617.1"/>
    <property type="molecule type" value="Genomic_DNA"/>
</dbReference>
<evidence type="ECO:0000313" key="1">
    <source>
        <dbReference type="EMBL" id="MDE4167617.1"/>
    </source>
</evidence>
<organism evidence="1 2">
    <name type="scientific">Phaeobacter gallaeciensis</name>
    <dbReference type="NCBI Taxonomy" id="60890"/>
    <lineage>
        <taxon>Bacteria</taxon>
        <taxon>Pseudomonadati</taxon>
        <taxon>Pseudomonadota</taxon>
        <taxon>Alphaproteobacteria</taxon>
        <taxon>Rhodobacterales</taxon>
        <taxon>Roseobacteraceae</taxon>
        <taxon>Phaeobacter</taxon>
    </lineage>
</organism>
<protein>
    <recommendedName>
        <fullName evidence="3">DUF2026 domain-containing protein</fullName>
    </recommendedName>
</protein>
<gene>
    <name evidence="1" type="ORF">PXK24_18135</name>
</gene>
<dbReference type="Proteomes" id="UP001218364">
    <property type="component" value="Unassembled WGS sequence"/>
</dbReference>
<accession>A0ABD4XEX3</accession>